<dbReference type="Pfam" id="PF09416">
    <property type="entry name" value="UPF1_Zn_bind"/>
    <property type="match status" value="1"/>
</dbReference>
<dbReference type="Gene3D" id="3.40.50.300">
    <property type="entry name" value="P-loop containing nucleotide triphosphate hydrolases"/>
    <property type="match status" value="2"/>
</dbReference>
<comment type="caution">
    <text evidence="4">The sequence shown here is derived from an EMBL/GenBank/DDBJ whole genome shotgun (WGS) entry which is preliminary data.</text>
</comment>
<dbReference type="GO" id="GO:0008270">
    <property type="term" value="F:zinc ion binding"/>
    <property type="evidence" value="ECO:0007669"/>
    <property type="project" value="InterPro"/>
</dbReference>
<gene>
    <name evidence="4" type="ORF">FNF28_01543</name>
</gene>
<dbReference type="GO" id="GO:0000184">
    <property type="term" value="P:nuclear-transcribed mRNA catabolic process, nonsense-mediated decay"/>
    <property type="evidence" value="ECO:0007669"/>
    <property type="project" value="InterPro"/>
</dbReference>
<dbReference type="AlphaFoldDB" id="A0A5A8DXR3"/>
<dbReference type="PANTHER" id="PTHR10887">
    <property type="entry name" value="DNA2/NAM7 HELICASE FAMILY"/>
    <property type="match status" value="1"/>
</dbReference>
<dbReference type="SUPFAM" id="SSF52540">
    <property type="entry name" value="P-loop containing nucleoside triphosphate hydrolases"/>
    <property type="match status" value="1"/>
</dbReference>
<evidence type="ECO:0000259" key="3">
    <source>
        <dbReference type="PROSITE" id="PS51997"/>
    </source>
</evidence>
<dbReference type="InterPro" id="IPR027417">
    <property type="entry name" value="P-loop_NTPase"/>
</dbReference>
<dbReference type="InterPro" id="IPR047187">
    <property type="entry name" value="SF1_C_Upf1"/>
</dbReference>
<dbReference type="Proteomes" id="UP000324907">
    <property type="component" value="Unassembled WGS sequence"/>
</dbReference>
<feature type="compositionally biased region" description="Acidic residues" evidence="2">
    <location>
        <begin position="30"/>
        <end position="44"/>
    </location>
</feature>
<feature type="compositionally biased region" description="Acidic residues" evidence="2">
    <location>
        <begin position="52"/>
        <end position="70"/>
    </location>
</feature>
<dbReference type="Pfam" id="PF13086">
    <property type="entry name" value="AAA_11"/>
    <property type="match status" value="1"/>
</dbReference>
<comment type="caution">
    <text evidence="1">Lacks conserved residue(s) required for the propagation of feature annotation.</text>
</comment>
<evidence type="ECO:0000313" key="5">
    <source>
        <dbReference type="Proteomes" id="UP000324907"/>
    </source>
</evidence>
<evidence type="ECO:0000256" key="2">
    <source>
        <dbReference type="SAM" id="MobiDB-lite"/>
    </source>
</evidence>
<dbReference type="EMBL" id="VLTL01000014">
    <property type="protein sequence ID" value="KAA0170315.1"/>
    <property type="molecule type" value="Genomic_DNA"/>
</dbReference>
<dbReference type="GO" id="GO:0003724">
    <property type="term" value="F:RNA helicase activity"/>
    <property type="evidence" value="ECO:0007669"/>
    <property type="project" value="InterPro"/>
</dbReference>
<dbReference type="InterPro" id="IPR041679">
    <property type="entry name" value="DNA2/NAM7-like_C"/>
</dbReference>
<feature type="region of interest" description="Disordered" evidence="2">
    <location>
        <begin position="854"/>
        <end position="879"/>
    </location>
</feature>
<feature type="compositionally biased region" description="Low complexity" evidence="2">
    <location>
        <begin position="855"/>
        <end position="879"/>
    </location>
</feature>
<dbReference type="InterPro" id="IPR041677">
    <property type="entry name" value="DNA2/NAM7_AAA_11"/>
</dbReference>
<accession>A0A5A8DXR3</accession>
<dbReference type="PANTHER" id="PTHR10887:SF364">
    <property type="entry name" value="REGULATOR OF NONSENSE TRANSCRIPTS 1"/>
    <property type="match status" value="1"/>
</dbReference>
<dbReference type="GO" id="GO:0003723">
    <property type="term" value="F:RNA binding"/>
    <property type="evidence" value="ECO:0007669"/>
    <property type="project" value="InterPro"/>
</dbReference>
<dbReference type="CDD" id="cd18808">
    <property type="entry name" value="SF1_C_Upf1"/>
    <property type="match status" value="1"/>
</dbReference>
<name>A0A5A8DXR3_CAFRO</name>
<dbReference type="InterPro" id="IPR018999">
    <property type="entry name" value="UPF1_CH/ZBD"/>
</dbReference>
<sequence>MTMPSASGEAGGGTGEQLHDLLAAGLRGQEEDDSAGEGGDEEAIDDGRDEGLCEDEDAGGSGDGEGEEMGPYDPASLPEEHCQFCGVHDPRCLVQCVRTKKWFCNSRLGSGGRGGSCIVIHLVKARLREAEPHPRSPVGGVPFKCHSCGTRNIFVLGLLPAKLVAAMAVVCRVCVTSRGPSLTALDWDVSRWESLIRERVIRQELVPPAPPEARLRMWRPTQRQLLALEELWRENADASLHDLLAAGEGGLAVTDAPGDVLLRYEDAYHYQNVLAPLVELEASEDRRLKEGRRREDLEVTWDKAPQSGRDVLRFRFLAGEEAGHLLEGDELVASLPAGRSERCGFRAWEDKGAVRTASDGSVLLELEGSSSPAPTDVRSGFDVRFVWRDTTFARMQAALRQFALVEQAVSAELRNALLGIAPPPPPAPGAFPPVYRVDGMPMLNGPQVAAVRTALAQPLTLIQGPPGTGKTVTSAMIVWHLVRQGRLDQEAEQAAMDARLRSRSAKGGRARSLRMQAQLRAPRRRVLVAAPSNVAADNLASRIAAAGVRVVRVLARSREQVGTTVEELALHKLALTIDCPRVGTNIDKLASLASRRAAEPGSLSDAEERTFGKLLRAGERAVLEEAEAVCVTCVGAGDPRLKSMRFWALLLDEATQATEPEAIIPTVLGCRRLVLVGDHCQLGPVVQSKPASTAGLTQSLFERLIYLGVQPIRLRVQYRMHPTLAEFPSDTFYEGALQNGVSVADRVGAHDAAISWPVVGQPRAFLTCTAPEELSSSGTSYLNRGEAAAADRVVTRLLRAGVDPFRIGIITPYEGQRVHLEQMLAAGHGQLPTDRYAGLEIASVDSFQGRERRTTSSCPACAPTSARASASSPTLAGST</sequence>
<dbReference type="InterPro" id="IPR045055">
    <property type="entry name" value="DNA2/NAM7-like"/>
</dbReference>
<dbReference type="GO" id="GO:0005524">
    <property type="term" value="F:ATP binding"/>
    <property type="evidence" value="ECO:0007669"/>
    <property type="project" value="InterPro"/>
</dbReference>
<feature type="domain" description="Upf1" evidence="3">
    <location>
        <begin position="74"/>
        <end position="235"/>
    </location>
</feature>
<proteinExistence type="predicted"/>
<dbReference type="PROSITE" id="PS51997">
    <property type="entry name" value="UPF1_CH_RICH"/>
    <property type="match status" value="1"/>
</dbReference>
<dbReference type="CDD" id="cd18039">
    <property type="entry name" value="DEXXQc_UPF1"/>
    <property type="match status" value="1"/>
</dbReference>
<dbReference type="Pfam" id="PF13087">
    <property type="entry name" value="AAA_12"/>
    <property type="match status" value="1"/>
</dbReference>
<organism evidence="4 5">
    <name type="scientific">Cafeteria roenbergensis</name>
    <name type="common">Marine flagellate</name>
    <dbReference type="NCBI Taxonomy" id="33653"/>
    <lineage>
        <taxon>Eukaryota</taxon>
        <taxon>Sar</taxon>
        <taxon>Stramenopiles</taxon>
        <taxon>Bigyra</taxon>
        <taxon>Opalozoa</taxon>
        <taxon>Bicosoecida</taxon>
        <taxon>Cafeteriaceae</taxon>
        <taxon>Cafeteria</taxon>
    </lineage>
</organism>
<feature type="region of interest" description="Disordered" evidence="2">
    <location>
        <begin position="1"/>
        <end position="73"/>
    </location>
</feature>
<dbReference type="CDD" id="cd21400">
    <property type="entry name" value="ZBD_UPF1-like"/>
    <property type="match status" value="1"/>
</dbReference>
<dbReference type="GO" id="GO:0005737">
    <property type="term" value="C:cytoplasm"/>
    <property type="evidence" value="ECO:0007669"/>
    <property type="project" value="InterPro"/>
</dbReference>
<evidence type="ECO:0000256" key="1">
    <source>
        <dbReference type="PROSITE-ProRule" id="PRU01341"/>
    </source>
</evidence>
<evidence type="ECO:0000313" key="4">
    <source>
        <dbReference type="EMBL" id="KAA0170315.1"/>
    </source>
</evidence>
<protein>
    <recommendedName>
        <fullName evidence="3">Upf1 domain-containing protein</fullName>
    </recommendedName>
</protein>
<reference evidence="4 5" key="1">
    <citation type="submission" date="2019-07" db="EMBL/GenBank/DDBJ databases">
        <title>Genomes of Cafeteria roenbergensis.</title>
        <authorList>
            <person name="Fischer M.G."/>
            <person name="Hackl T."/>
            <person name="Roman M."/>
        </authorList>
    </citation>
    <scope>NUCLEOTIDE SEQUENCE [LARGE SCALE GENOMIC DNA]</scope>
    <source>
        <strain evidence="4 5">RCC970-E3</strain>
    </source>
</reference>